<comment type="subcellular location">
    <subcellularLocation>
        <location evidence="1">Mitochondrion</location>
    </subcellularLocation>
</comment>
<keyword evidence="3" id="KW-0507">mRNA processing</keyword>
<dbReference type="Pfam" id="PF13812">
    <property type="entry name" value="PPR_3"/>
    <property type="match status" value="1"/>
</dbReference>
<protein>
    <recommendedName>
        <fullName evidence="8">Mitochondrial 15S rRNA processing factor CCM1</fullName>
    </recommendedName>
</protein>
<reference evidence="11 12" key="1">
    <citation type="submission" date="2016-03" db="EMBL/GenBank/DDBJ databases">
        <authorList>
            <person name="Devillers H."/>
        </authorList>
    </citation>
    <scope>NUCLEOTIDE SEQUENCE [LARGE SCALE GENOMIC DNA]</scope>
    <source>
        <strain evidence="11">CBS 10888</strain>
    </source>
</reference>
<dbReference type="PROSITE" id="PS51375">
    <property type="entry name" value="PPR"/>
    <property type="match status" value="1"/>
</dbReference>
<keyword evidence="5" id="KW-0508">mRNA splicing</keyword>
<dbReference type="OrthoDB" id="185373at2759"/>
<comment type="subunit">
    <text evidence="7">Binds to mitochondrial small subunit 15S rRNA.</text>
</comment>
<evidence type="ECO:0000256" key="5">
    <source>
        <dbReference type="ARBA" id="ARBA00023187"/>
    </source>
</evidence>
<gene>
    <name evidence="11" type="ORF">LADA_0A06964G</name>
</gene>
<dbReference type="InterPro" id="IPR011990">
    <property type="entry name" value="TPR-like_helical_dom_sf"/>
</dbReference>
<dbReference type="GO" id="GO:0031930">
    <property type="term" value="P:mitochondria-nucleus signaling pathway"/>
    <property type="evidence" value="ECO:0007669"/>
    <property type="project" value="TreeGrafter"/>
</dbReference>
<evidence type="ECO:0000256" key="10">
    <source>
        <dbReference type="SAM" id="MobiDB-lite"/>
    </source>
</evidence>
<comment type="function">
    <text evidence="6">Regulates mitochondrial small subunit maturation by controlling 15S rRNA 5'-end processing. Localizes to the 5' precursor of the 15S rRNA in a position that is subsequently occupied by mS47 in the mature yeast mtSSU. Uses structure and sequence-specific RNA recognition, binding to a single-stranded region of the precursor and specifically recognizing bases -6 to -1. The exchange of Ccm1 for mS47 is coupled to the irreversible removal of precursor rRNA that is accompanied by conformational changes of the mitoribosomal proteins uS5m and mS26. These conformational changes signal completion of 5'-end rRNA processing through protection of the mature 5'-end of the 15S rRNA and stabilization of mS47. The removal of the 5' precursor together with the dissociation of Ccm1 may be catalyzed by the 5'-3' exoribonuclease Pet127. Involved in the specific removal of group I introns in mitochondrial encoded transcripts.</text>
</comment>
<evidence type="ECO:0000256" key="3">
    <source>
        <dbReference type="ARBA" id="ARBA00022664"/>
    </source>
</evidence>
<dbReference type="EMBL" id="LT598460">
    <property type="protein sequence ID" value="SCU78694.1"/>
    <property type="molecule type" value="Genomic_DNA"/>
</dbReference>
<keyword evidence="12" id="KW-1185">Reference proteome</keyword>
<evidence type="ECO:0000256" key="7">
    <source>
        <dbReference type="ARBA" id="ARBA00044511"/>
    </source>
</evidence>
<evidence type="ECO:0000313" key="11">
    <source>
        <dbReference type="EMBL" id="SCU78694.1"/>
    </source>
</evidence>
<evidence type="ECO:0000256" key="6">
    <source>
        <dbReference type="ARBA" id="ARBA00044493"/>
    </source>
</evidence>
<evidence type="ECO:0000313" key="12">
    <source>
        <dbReference type="Proteomes" id="UP000190274"/>
    </source>
</evidence>
<organism evidence="11 12">
    <name type="scientific">Lachancea dasiensis</name>
    <dbReference type="NCBI Taxonomy" id="1072105"/>
    <lineage>
        <taxon>Eukaryota</taxon>
        <taxon>Fungi</taxon>
        <taxon>Dikarya</taxon>
        <taxon>Ascomycota</taxon>
        <taxon>Saccharomycotina</taxon>
        <taxon>Saccharomycetes</taxon>
        <taxon>Saccharomycetales</taxon>
        <taxon>Saccharomycetaceae</taxon>
        <taxon>Lachancea</taxon>
    </lineage>
</organism>
<dbReference type="GO" id="GO:0008380">
    <property type="term" value="P:RNA splicing"/>
    <property type="evidence" value="ECO:0007669"/>
    <property type="project" value="UniProtKB-KW"/>
</dbReference>
<dbReference type="Proteomes" id="UP000190274">
    <property type="component" value="Chromosome A"/>
</dbReference>
<feature type="repeat" description="PPR" evidence="9">
    <location>
        <begin position="221"/>
        <end position="255"/>
    </location>
</feature>
<proteinExistence type="inferred from homology"/>
<dbReference type="STRING" id="1266660.A0A1G4IPN9"/>
<evidence type="ECO:0000256" key="2">
    <source>
        <dbReference type="ARBA" id="ARBA00006192"/>
    </source>
</evidence>
<name>A0A1G4IPN9_9SACH</name>
<dbReference type="InterPro" id="IPR002885">
    <property type="entry name" value="PPR_rpt"/>
</dbReference>
<sequence>MNILVTLGHGIAKNRIKQPFPAVEKGIYRQPLRKADPLSQAQTKKTKGNRAAAGGSEPYSDEQLKLVSKGSFFERRAVQDFLGPHHNHRFARHNVEAAYDVSRAKANYVALKQLKNADDSTALLFNKSQRYVEEMIPLLVRLTPPEVSAGHSKRIFRNEQFTEIPPIPNFATQQHLLGNYVSILSHTTFYYKRSSSLNGVIPKILRNIMHPSNIKTAHLRNTEVFNDVIFFFSQRSDYASCRELFSQMKLEGIAPNTKTFNLLLRNVLKNSHIRKLNHPIQDAVYYLKQMQYHEVQADSVTWVTCYNLLLEDLSRDVFLEKLIECKVPITPQLILSVLTSSYQNSSQILRFLSSSLVPLDTKLFNFCLKRLLQEEKFDVAWAFIDHAQTNAKFKINHESLNIFLRVFAEVGRLDLALLTFNSITRRYNVSANLHSFDMLLKALVRNGYTKNFPIILKYLQRIRAEYTEGVQVYSYWLSKAQAVAKFNIAPSPGIKNFEKAKQLLESITWDTQGMRWECWQSCGPSVRKVFRFMGCVPNAVKAQGKRQNFFTDKKVVLKKAEYKNRIRALAVHSAMAKRVPYAEDRYSALKEELHGRNILR</sequence>
<dbReference type="AlphaFoldDB" id="A0A1G4IPN9"/>
<feature type="region of interest" description="Disordered" evidence="10">
    <location>
        <begin position="31"/>
        <end position="60"/>
    </location>
</feature>
<evidence type="ECO:0000256" key="4">
    <source>
        <dbReference type="ARBA" id="ARBA00022737"/>
    </source>
</evidence>
<evidence type="ECO:0000256" key="9">
    <source>
        <dbReference type="PROSITE-ProRule" id="PRU00708"/>
    </source>
</evidence>
<evidence type="ECO:0000256" key="8">
    <source>
        <dbReference type="ARBA" id="ARBA00044527"/>
    </source>
</evidence>
<accession>A0A1G4IPN9</accession>
<keyword evidence="4" id="KW-0677">Repeat</keyword>
<dbReference type="GO" id="GO:0005739">
    <property type="term" value="C:mitochondrion"/>
    <property type="evidence" value="ECO:0007669"/>
    <property type="project" value="UniProtKB-SubCell"/>
</dbReference>
<dbReference type="GO" id="GO:0006397">
    <property type="term" value="P:mRNA processing"/>
    <property type="evidence" value="ECO:0007669"/>
    <property type="project" value="UniProtKB-KW"/>
</dbReference>
<dbReference type="Gene3D" id="1.25.40.10">
    <property type="entry name" value="Tetratricopeptide repeat domain"/>
    <property type="match status" value="2"/>
</dbReference>
<comment type="similarity">
    <text evidence="2">Belongs to the CCM1 family.</text>
</comment>
<evidence type="ECO:0000256" key="1">
    <source>
        <dbReference type="ARBA" id="ARBA00004173"/>
    </source>
</evidence>
<dbReference type="PANTHER" id="PTHR47936">
    <property type="entry name" value="PPR_LONG DOMAIN-CONTAINING PROTEIN"/>
    <property type="match status" value="1"/>
</dbReference>
<dbReference type="GO" id="GO:0070124">
    <property type="term" value="P:mitochondrial translational initiation"/>
    <property type="evidence" value="ECO:0007669"/>
    <property type="project" value="EnsemblFungi"/>
</dbReference>
<dbReference type="PANTHER" id="PTHR47936:SF1">
    <property type="entry name" value="PENTATRICOPEPTIDE REPEAT-CONTAINING PROTEIN GUN1, CHLOROPLASTIC"/>
    <property type="match status" value="1"/>
</dbReference>